<dbReference type="EMBL" id="CAADRA010005217">
    <property type="protein sequence ID" value="VFT87154.1"/>
    <property type="molecule type" value="Genomic_DNA"/>
</dbReference>
<dbReference type="InterPro" id="IPR036020">
    <property type="entry name" value="WW_dom_sf"/>
</dbReference>
<dbReference type="Gene3D" id="2.20.70.10">
    <property type="match status" value="1"/>
</dbReference>
<reference evidence="3" key="2">
    <citation type="submission" date="2019-06" db="EMBL/GenBank/DDBJ databases">
        <title>Genomics analysis of Aphanomyces spp. identifies a new class of oomycete effector associated with host adaptation.</title>
        <authorList>
            <person name="Gaulin E."/>
        </authorList>
    </citation>
    <scope>NUCLEOTIDE SEQUENCE</scope>
    <source>
        <strain evidence="3">CBS 578.67</strain>
    </source>
</reference>
<dbReference type="PROSITE" id="PS01159">
    <property type="entry name" value="WW_DOMAIN_1"/>
    <property type="match status" value="1"/>
</dbReference>
<evidence type="ECO:0000313" key="5">
    <source>
        <dbReference type="Proteomes" id="UP000332933"/>
    </source>
</evidence>
<gene>
    <name evidence="4" type="primary">Aste57867_10280</name>
    <name evidence="3" type="ORF">As57867_010240</name>
    <name evidence="4" type="ORF">ASTE57867_10280</name>
</gene>
<dbReference type="InterPro" id="IPR001202">
    <property type="entry name" value="WW_dom"/>
</dbReference>
<evidence type="ECO:0000259" key="2">
    <source>
        <dbReference type="PROSITE" id="PS50020"/>
    </source>
</evidence>
<dbReference type="SMART" id="SM00456">
    <property type="entry name" value="WW"/>
    <property type="match status" value="1"/>
</dbReference>
<evidence type="ECO:0000313" key="3">
    <source>
        <dbReference type="EMBL" id="KAF0699124.1"/>
    </source>
</evidence>
<feature type="domain" description="WW" evidence="2">
    <location>
        <begin position="424"/>
        <end position="458"/>
    </location>
</feature>
<dbReference type="EMBL" id="VJMH01005196">
    <property type="protein sequence ID" value="KAF0699124.1"/>
    <property type="molecule type" value="Genomic_DNA"/>
</dbReference>
<dbReference type="PROSITE" id="PS50020">
    <property type="entry name" value="WW_DOMAIN_2"/>
    <property type="match status" value="1"/>
</dbReference>
<keyword evidence="5" id="KW-1185">Reference proteome</keyword>
<name>A0A485KQR2_9STRA</name>
<protein>
    <submittedName>
        <fullName evidence="4">Aste57867_10280 protein</fullName>
    </submittedName>
</protein>
<proteinExistence type="predicted"/>
<dbReference type="CDD" id="cd00201">
    <property type="entry name" value="WW"/>
    <property type="match status" value="1"/>
</dbReference>
<feature type="region of interest" description="Disordered" evidence="1">
    <location>
        <begin position="455"/>
        <end position="480"/>
    </location>
</feature>
<dbReference type="Proteomes" id="UP000332933">
    <property type="component" value="Unassembled WGS sequence"/>
</dbReference>
<dbReference type="AlphaFoldDB" id="A0A485KQR2"/>
<sequence>MSPIKPTSATPLTPYLVLPNVRFQDAATTAGPAYRVHLTKAPATLVSISITCQHTQWFCNVTRFQDHGRAGANDAVHSAAVVLGALEDALLQASGLHRGIHATVSFSKHRRSRAQLVLMFQPCGARCAMYAFEMTPAPHYYDNVLTHCRCDEDTHQQPPQKPALTNRRQMDLSHRCNYIGSRAETNQGAACLGCIADDFTMWVPRDCDCEAAKSMQVEMAAIRLDLDALQTRMLAKPKWKAAALVQTKIYAKECQDLNAMHSSSARPSNGIVSRDAGSIAPKQACPTIVGKLKQERVVGTQQVDGQGIEFQTLEGKSPTHLRPIMETAEPTEERHNQWNPVEDASTTKDPSFTFPIARPIVTRFGLLSEAVGQSTPTPQSDSLAGMTISDATKKHNWNQWPSKVDARRQTAIAQETLYMGHFKTPLPPGWEAKLSRKNGQVYYTHKGLKLSQWDRPSMKTVNLKKDSSTQTKPTGRCTHG</sequence>
<accession>A0A485KQR2</accession>
<organism evidence="4 5">
    <name type="scientific">Aphanomyces stellatus</name>
    <dbReference type="NCBI Taxonomy" id="120398"/>
    <lineage>
        <taxon>Eukaryota</taxon>
        <taxon>Sar</taxon>
        <taxon>Stramenopiles</taxon>
        <taxon>Oomycota</taxon>
        <taxon>Saprolegniomycetes</taxon>
        <taxon>Saprolegniales</taxon>
        <taxon>Verrucalvaceae</taxon>
        <taxon>Aphanomyces</taxon>
    </lineage>
</organism>
<evidence type="ECO:0000256" key="1">
    <source>
        <dbReference type="SAM" id="MobiDB-lite"/>
    </source>
</evidence>
<dbReference type="Pfam" id="PF00397">
    <property type="entry name" value="WW"/>
    <property type="match status" value="1"/>
</dbReference>
<evidence type="ECO:0000313" key="4">
    <source>
        <dbReference type="EMBL" id="VFT87154.1"/>
    </source>
</evidence>
<reference evidence="4 5" key="1">
    <citation type="submission" date="2019-03" db="EMBL/GenBank/DDBJ databases">
        <authorList>
            <person name="Gaulin E."/>
            <person name="Dumas B."/>
        </authorList>
    </citation>
    <scope>NUCLEOTIDE SEQUENCE [LARGE SCALE GENOMIC DNA]</scope>
    <source>
        <strain evidence="4">CBS 568.67</strain>
    </source>
</reference>
<dbReference type="SUPFAM" id="SSF51045">
    <property type="entry name" value="WW domain"/>
    <property type="match status" value="1"/>
</dbReference>